<evidence type="ECO:0008006" key="4">
    <source>
        <dbReference type="Google" id="ProtNLM"/>
    </source>
</evidence>
<evidence type="ECO:0000256" key="1">
    <source>
        <dbReference type="SAM" id="SignalP"/>
    </source>
</evidence>
<gene>
    <name evidence="2" type="ORF">BDV26DRAFT_175844</name>
</gene>
<evidence type="ECO:0000313" key="3">
    <source>
        <dbReference type="Proteomes" id="UP000326198"/>
    </source>
</evidence>
<protein>
    <recommendedName>
        <fullName evidence="4">Saposin B-type domain-containing protein</fullName>
    </recommendedName>
</protein>
<feature type="signal peptide" evidence="1">
    <location>
        <begin position="1"/>
        <end position="23"/>
    </location>
</feature>
<keyword evidence="3" id="KW-1185">Reference proteome</keyword>
<keyword evidence="1" id="KW-0732">Signal</keyword>
<evidence type="ECO:0000313" key="2">
    <source>
        <dbReference type="EMBL" id="KAE8379163.1"/>
    </source>
</evidence>
<organism evidence="2 3">
    <name type="scientific">Aspergillus bertholletiae</name>
    <dbReference type="NCBI Taxonomy" id="1226010"/>
    <lineage>
        <taxon>Eukaryota</taxon>
        <taxon>Fungi</taxon>
        <taxon>Dikarya</taxon>
        <taxon>Ascomycota</taxon>
        <taxon>Pezizomycotina</taxon>
        <taxon>Eurotiomycetes</taxon>
        <taxon>Eurotiomycetidae</taxon>
        <taxon>Eurotiales</taxon>
        <taxon>Aspergillaceae</taxon>
        <taxon>Aspergillus</taxon>
        <taxon>Aspergillus subgen. Circumdati</taxon>
    </lineage>
</organism>
<dbReference type="Proteomes" id="UP000326198">
    <property type="component" value="Unassembled WGS sequence"/>
</dbReference>
<reference evidence="2 3" key="1">
    <citation type="submission" date="2019-04" db="EMBL/GenBank/DDBJ databases">
        <title>Friends and foes A comparative genomics studyof 23 Aspergillus species from section Flavi.</title>
        <authorList>
            <consortium name="DOE Joint Genome Institute"/>
            <person name="Kjaerbolling I."/>
            <person name="Vesth T."/>
            <person name="Frisvad J.C."/>
            <person name="Nybo J.L."/>
            <person name="Theobald S."/>
            <person name="Kildgaard S."/>
            <person name="Isbrandt T."/>
            <person name="Kuo A."/>
            <person name="Sato A."/>
            <person name="Lyhne E.K."/>
            <person name="Kogle M.E."/>
            <person name="Wiebenga A."/>
            <person name="Kun R.S."/>
            <person name="Lubbers R.J."/>
            <person name="Makela M.R."/>
            <person name="Barry K."/>
            <person name="Chovatia M."/>
            <person name="Clum A."/>
            <person name="Daum C."/>
            <person name="Haridas S."/>
            <person name="He G."/>
            <person name="LaButti K."/>
            <person name="Lipzen A."/>
            <person name="Mondo S."/>
            <person name="Riley R."/>
            <person name="Salamov A."/>
            <person name="Simmons B.A."/>
            <person name="Magnuson J.K."/>
            <person name="Henrissat B."/>
            <person name="Mortensen U.H."/>
            <person name="Larsen T.O."/>
            <person name="Devries R.P."/>
            <person name="Grigoriev I.V."/>
            <person name="Machida M."/>
            <person name="Baker S.E."/>
            <person name="Andersen M.R."/>
        </authorList>
    </citation>
    <scope>NUCLEOTIDE SEQUENCE [LARGE SCALE GENOMIC DNA]</scope>
    <source>
        <strain evidence="2 3">IBT 29228</strain>
    </source>
</reference>
<dbReference type="AlphaFoldDB" id="A0A5N7BBM0"/>
<dbReference type="OrthoDB" id="4428927at2759"/>
<accession>A0A5N7BBM0</accession>
<sequence length="182" mass="20191">MRAPKLLAVLSAACIGFSPMADALTSCLGIRNAASLIPGKLIENIRQQSCHAGCEPRLEHWSSWGRAEVLEPLLKGAPGAQDPELQKVVLDFIDEVFNTVASKCDGKLDKKTHLCAHPEELQPFIKCAKSAVQSFPSWTSVKLLRYASETNCRNLKGYLSGNQIWEDFAKYFASYTHRCHEL</sequence>
<proteinExistence type="predicted"/>
<name>A0A5N7BBM0_9EURO</name>
<feature type="chain" id="PRO_5024930156" description="Saposin B-type domain-containing protein" evidence="1">
    <location>
        <begin position="24"/>
        <end position="182"/>
    </location>
</feature>
<dbReference type="EMBL" id="ML736198">
    <property type="protein sequence ID" value="KAE8379163.1"/>
    <property type="molecule type" value="Genomic_DNA"/>
</dbReference>